<evidence type="ECO:0008006" key="5">
    <source>
        <dbReference type="Google" id="ProtNLM"/>
    </source>
</evidence>
<evidence type="ECO:0000256" key="1">
    <source>
        <dbReference type="SAM" id="MobiDB-lite"/>
    </source>
</evidence>
<organism evidence="3 4">
    <name type="scientific">Marinobacter suaedae</name>
    <dbReference type="NCBI Taxonomy" id="3057675"/>
    <lineage>
        <taxon>Bacteria</taxon>
        <taxon>Pseudomonadati</taxon>
        <taxon>Pseudomonadota</taxon>
        <taxon>Gammaproteobacteria</taxon>
        <taxon>Pseudomonadales</taxon>
        <taxon>Marinobacteraceae</taxon>
        <taxon>Marinobacter</taxon>
    </lineage>
</organism>
<feature type="region of interest" description="Disordered" evidence="1">
    <location>
        <begin position="21"/>
        <end position="102"/>
    </location>
</feature>
<keyword evidence="4" id="KW-1185">Reference proteome</keyword>
<keyword evidence="2" id="KW-0732">Signal</keyword>
<feature type="compositionally biased region" description="Basic and acidic residues" evidence="1">
    <location>
        <begin position="83"/>
        <end position="95"/>
    </location>
</feature>
<protein>
    <recommendedName>
        <fullName evidence="5">Pentapeptide MXKDX repeat protein</fullName>
    </recommendedName>
</protein>
<dbReference type="RefSeq" id="WP_302910443.1">
    <property type="nucleotide sequence ID" value="NZ_JAUMIS010000002.1"/>
</dbReference>
<feature type="signal peptide" evidence="2">
    <location>
        <begin position="1"/>
        <end position="22"/>
    </location>
</feature>
<comment type="caution">
    <text evidence="3">The sequence shown here is derived from an EMBL/GenBank/DDBJ whole genome shotgun (WGS) entry which is preliminary data.</text>
</comment>
<evidence type="ECO:0000256" key="2">
    <source>
        <dbReference type="SAM" id="SignalP"/>
    </source>
</evidence>
<feature type="chain" id="PRO_5045094660" description="Pentapeptide MXKDX repeat protein" evidence="2">
    <location>
        <begin position="23"/>
        <end position="102"/>
    </location>
</feature>
<proteinExistence type="predicted"/>
<dbReference type="EMBL" id="JAUMIS010000002">
    <property type="protein sequence ID" value="MDO3722852.1"/>
    <property type="molecule type" value="Genomic_DNA"/>
</dbReference>
<reference evidence="3" key="1">
    <citation type="submission" date="2023-07" db="EMBL/GenBank/DDBJ databases">
        <title>Marinobacter sp. chi1 genome sequencing and assembly.</title>
        <authorList>
            <person name="Park S."/>
        </authorList>
    </citation>
    <scope>NUCLEOTIDE SEQUENCE</scope>
    <source>
        <strain evidence="3">Chi1</strain>
    </source>
</reference>
<feature type="compositionally biased region" description="Basic and acidic residues" evidence="1">
    <location>
        <begin position="25"/>
        <end position="53"/>
    </location>
</feature>
<accession>A0ABT8W3N1</accession>
<name>A0ABT8W3N1_9GAMM</name>
<sequence length="102" mass="10992">MKRLLISAASLVLALAFAPAYGSSHGHDSGMDSMEEDGKAMEEHREEAMDRGAHQGPDIEELPPTAAGQESEGGMDDTMQDNMDEHGEGDPRMDMEEPGSEM</sequence>
<gene>
    <name evidence="3" type="ORF">QVZ43_14100</name>
</gene>
<evidence type="ECO:0000313" key="4">
    <source>
        <dbReference type="Proteomes" id="UP001168640"/>
    </source>
</evidence>
<evidence type="ECO:0000313" key="3">
    <source>
        <dbReference type="EMBL" id="MDO3722852.1"/>
    </source>
</evidence>
<dbReference type="Proteomes" id="UP001168640">
    <property type="component" value="Unassembled WGS sequence"/>
</dbReference>